<dbReference type="AlphaFoldDB" id="A0A415Q1J1"/>
<evidence type="ECO:0000313" key="3">
    <source>
        <dbReference type="EMBL" id="NVB75763.1"/>
    </source>
</evidence>
<accession>A0A415Q1J1</accession>
<dbReference type="SUPFAM" id="SSF53756">
    <property type="entry name" value="UDP-Glycosyltransferase/glycogen phosphorylase"/>
    <property type="match status" value="1"/>
</dbReference>
<dbReference type="Proteomes" id="UP000470332">
    <property type="component" value="Unassembled WGS sequence"/>
</dbReference>
<dbReference type="InterPro" id="IPR043148">
    <property type="entry name" value="TagF_C"/>
</dbReference>
<gene>
    <name evidence="4" type="ORF">DW105_19775</name>
    <name evidence="1" type="ORF">GAS37_22285</name>
    <name evidence="3" type="ORF">HUV05_20055</name>
    <name evidence="2" type="ORF">KSX14_18975</name>
</gene>
<dbReference type="EMBL" id="JAHOGA010000072">
    <property type="protein sequence ID" value="MBV3490661.1"/>
    <property type="molecule type" value="Genomic_DNA"/>
</dbReference>
<organism evidence="2 8">
    <name type="scientific">Phocaeicola vulgatus</name>
    <name type="common">Bacteroides vulgatus</name>
    <dbReference type="NCBI Taxonomy" id="821"/>
    <lineage>
        <taxon>Bacteria</taxon>
        <taxon>Pseudomonadati</taxon>
        <taxon>Bacteroidota</taxon>
        <taxon>Bacteroidia</taxon>
        <taxon>Bacteroidales</taxon>
        <taxon>Bacteroidaceae</taxon>
        <taxon>Phocaeicola</taxon>
    </lineage>
</organism>
<dbReference type="Proteomes" id="UP000758576">
    <property type="component" value="Unassembled WGS sequence"/>
</dbReference>
<dbReference type="EMBL" id="WCXA01000078">
    <property type="protein sequence ID" value="KAB3853104.1"/>
    <property type="molecule type" value="Genomic_DNA"/>
</dbReference>
<evidence type="ECO:0000313" key="5">
    <source>
        <dbReference type="Proteomes" id="UP000283958"/>
    </source>
</evidence>
<dbReference type="Proteomes" id="UP000524321">
    <property type="component" value="Unassembled WGS sequence"/>
</dbReference>
<evidence type="ECO:0000313" key="8">
    <source>
        <dbReference type="Proteomes" id="UP000758576"/>
    </source>
</evidence>
<evidence type="ECO:0000313" key="7">
    <source>
        <dbReference type="Proteomes" id="UP000524321"/>
    </source>
</evidence>
<evidence type="ECO:0000313" key="4">
    <source>
        <dbReference type="EMBL" id="RHJ70547.1"/>
    </source>
</evidence>
<sequence length="377" mass="44879">MKIAFTVYNLAFVSNWIERLMPYWENCEIVIFHIANLQGQKEPAIEGVKSYDVSSRSYSEIIDIIEHERIDLWINFNFRSLFELFFQRICALQNIKSVYLEHGFFSQNTLHFKTQKAQKNIWETVNRQLNFWKKYIGVLYHAKKRLQEWRILQQVYFKNNFKYSPFDYYFIFSQREYSLLSNVFPLDESNTSLIGYPIFSSEKDKKEATSAGLKMNGEVLYVHQPFILDGYATISYEEEKKYFLDLEKQLLKKYKRLIVLLHPRENLSTYIKRFADTQIDIIQLPNNYSCFTDKSLIIGHYSTALLYALYFEKPTIILNYPSVKNDPIFQECFPTVEDMENICTIDFQIDINKKIPFAGKENTYEHIAHEILLKCGK</sequence>
<evidence type="ECO:0000313" key="2">
    <source>
        <dbReference type="EMBL" id="MBV3490661.1"/>
    </source>
</evidence>
<dbReference type="EMBL" id="JABWDJ010000138">
    <property type="protein sequence ID" value="NVB75763.1"/>
    <property type="molecule type" value="Genomic_DNA"/>
</dbReference>
<evidence type="ECO:0000313" key="6">
    <source>
        <dbReference type="Proteomes" id="UP000470332"/>
    </source>
</evidence>
<reference evidence="3 7" key="3">
    <citation type="submission" date="2020-04" db="EMBL/GenBank/DDBJ databases">
        <authorList>
            <person name="Pieper L."/>
        </authorList>
    </citation>
    <scope>NUCLEOTIDE SEQUENCE [LARGE SCALE GENOMIC DNA]</scope>
    <source>
        <strain evidence="3 7">B33</strain>
    </source>
</reference>
<reference evidence="4 5" key="1">
    <citation type="submission" date="2018-08" db="EMBL/GenBank/DDBJ databases">
        <title>A genome reference for cultivated species of the human gut microbiota.</title>
        <authorList>
            <person name="Zou Y."/>
            <person name="Xue W."/>
            <person name="Luo G."/>
        </authorList>
    </citation>
    <scope>NUCLEOTIDE SEQUENCE [LARGE SCALE GENOMIC DNA]</scope>
    <source>
        <strain evidence="4 5">AM09-18</strain>
    </source>
</reference>
<reference evidence="3 7" key="4">
    <citation type="submission" date="2020-07" db="EMBL/GenBank/DDBJ databases">
        <title>Bacterial metabolism rescues the inhibition of intestinal drug absorption by food and drug additives.</title>
        <authorList>
            <person name="Zou L."/>
            <person name="Spanogiannopoulos P."/>
            <person name="Chien H.-C."/>
            <person name="Pieper L.M."/>
            <person name="Cai W."/>
            <person name="Khuri N."/>
            <person name="Pottel J."/>
            <person name="Vora B."/>
            <person name="Ni Z."/>
            <person name="Tsakalozou E."/>
            <person name="Zhang W."/>
            <person name="Shoichet B.K."/>
            <person name="Giacomini K.M."/>
            <person name="Turnbaugh P.J."/>
        </authorList>
    </citation>
    <scope>NUCLEOTIDE SEQUENCE [LARGE SCALE GENOMIC DNA]</scope>
    <source>
        <strain evidence="3 7">B33</strain>
    </source>
</reference>
<reference evidence="2" key="5">
    <citation type="submission" date="2021-06" db="EMBL/GenBank/DDBJ databases">
        <title>Collection of gut derived symbiotic bacterial strains cultured from healthy donors.</title>
        <authorList>
            <person name="Lin H."/>
            <person name="Littmann E."/>
            <person name="Pamer E.G."/>
        </authorList>
    </citation>
    <scope>NUCLEOTIDE SEQUENCE</scope>
    <source>
        <strain evidence="2">MSK.19.85</strain>
    </source>
</reference>
<protein>
    <submittedName>
        <fullName evidence="2">Alpha-2,8-polysialyltransferase family protein</fullName>
    </submittedName>
</protein>
<comment type="caution">
    <text evidence="2">The sequence shown here is derived from an EMBL/GenBank/DDBJ whole genome shotgun (WGS) entry which is preliminary data.</text>
</comment>
<dbReference type="RefSeq" id="WP_118327971.1">
    <property type="nucleotide sequence ID" value="NZ_JABWDE010000090.1"/>
</dbReference>
<dbReference type="EMBL" id="QRMN01000072">
    <property type="protein sequence ID" value="RHJ70547.1"/>
    <property type="molecule type" value="Genomic_DNA"/>
</dbReference>
<reference evidence="1 6" key="2">
    <citation type="journal article" date="2019" name="Nat. Med.">
        <title>A library of human gut bacterial isolates paired with longitudinal multiomics data enables mechanistic microbiome research.</title>
        <authorList>
            <person name="Poyet M."/>
            <person name="Groussin M."/>
            <person name="Gibbons S.M."/>
            <person name="Avila-Pacheco J."/>
            <person name="Jiang X."/>
            <person name="Kearney S.M."/>
            <person name="Perrotta A.R."/>
            <person name="Berdy B."/>
            <person name="Zhao S."/>
            <person name="Lieberman T.D."/>
            <person name="Swanson P.K."/>
            <person name="Smith M."/>
            <person name="Roesemann S."/>
            <person name="Alexander J.E."/>
            <person name="Rich S.A."/>
            <person name="Livny J."/>
            <person name="Vlamakis H."/>
            <person name="Clish C."/>
            <person name="Bullock K."/>
            <person name="Deik A."/>
            <person name="Scott J."/>
            <person name="Pierce K.A."/>
            <person name="Xavier R.J."/>
            <person name="Alm E.J."/>
        </authorList>
    </citation>
    <scope>NUCLEOTIDE SEQUENCE [LARGE SCALE GENOMIC DNA]</scope>
    <source>
        <strain evidence="1 6">BIOML-A9</strain>
    </source>
</reference>
<name>A0A415Q1J1_PHOVU</name>
<proteinExistence type="predicted"/>
<dbReference type="Gene3D" id="3.40.50.12580">
    <property type="match status" value="1"/>
</dbReference>
<evidence type="ECO:0000313" key="1">
    <source>
        <dbReference type="EMBL" id="KAB3853104.1"/>
    </source>
</evidence>
<dbReference type="Proteomes" id="UP000283958">
    <property type="component" value="Unassembled WGS sequence"/>
</dbReference>